<dbReference type="Pfam" id="PF22752">
    <property type="entry name" value="DUF488-N3i"/>
    <property type="match status" value="1"/>
</dbReference>
<dbReference type="PANTHER" id="PTHR36849">
    <property type="entry name" value="CYTOPLASMIC PROTEIN-RELATED"/>
    <property type="match status" value="1"/>
</dbReference>
<dbReference type="PANTHER" id="PTHR36849:SF1">
    <property type="entry name" value="CYTOPLASMIC PROTEIN"/>
    <property type="match status" value="1"/>
</dbReference>
<organism evidence="1 2">
    <name type="scientific">Bifidobacterium parmae</name>
    <dbReference type="NCBI Taxonomy" id="361854"/>
    <lineage>
        <taxon>Bacteria</taxon>
        <taxon>Bacillati</taxon>
        <taxon>Actinomycetota</taxon>
        <taxon>Actinomycetes</taxon>
        <taxon>Bifidobacteriales</taxon>
        <taxon>Bifidobacteriaceae</taxon>
        <taxon>Bifidobacterium</taxon>
    </lineage>
</organism>
<name>A0A2N5J388_9BIFI</name>
<reference evidence="1 2" key="1">
    <citation type="submission" date="2017-07" db="EMBL/GenBank/DDBJ databases">
        <title>Bifidobacterium novel species.</title>
        <authorList>
            <person name="Lugli G.A."/>
            <person name="Milani C."/>
            <person name="Duranti S."/>
            <person name="Mangifesta M."/>
        </authorList>
    </citation>
    <scope>NUCLEOTIDE SEQUENCE [LARGE SCALE GENOMIC DNA]</scope>
    <source>
        <strain evidence="1 2">77</strain>
    </source>
</reference>
<dbReference type="InterPro" id="IPR052552">
    <property type="entry name" value="YeaO-like"/>
</dbReference>
<dbReference type="Proteomes" id="UP000235034">
    <property type="component" value="Unassembled WGS sequence"/>
</dbReference>
<accession>A0A2N5J388</accession>
<dbReference type="EMBL" id="NMWT01000015">
    <property type="protein sequence ID" value="PLS28681.1"/>
    <property type="molecule type" value="Genomic_DNA"/>
</dbReference>
<proteinExistence type="predicted"/>
<protein>
    <submittedName>
        <fullName evidence="1">MarR family transcriptional regulator</fullName>
    </submittedName>
</protein>
<evidence type="ECO:0000313" key="1">
    <source>
        <dbReference type="EMBL" id="PLS28681.1"/>
    </source>
</evidence>
<gene>
    <name evidence="1" type="ORF">Uis4E_1223</name>
</gene>
<keyword evidence="2" id="KW-1185">Reference proteome</keyword>
<comment type="caution">
    <text evidence="1">The sequence shown here is derived from an EMBL/GenBank/DDBJ whole genome shotgun (WGS) entry which is preliminary data.</text>
</comment>
<evidence type="ECO:0000313" key="2">
    <source>
        <dbReference type="Proteomes" id="UP000235034"/>
    </source>
</evidence>
<dbReference type="AlphaFoldDB" id="A0A2N5J388"/>
<sequence>MVGMSIIVKRIYDPPEPSDGYRVLVDRLWPRGMSKQRASLDLWMKNIAPSPGLRKWFGHDPSRFDEFAERYRAELDANAEAVGALRDIITTHGTVTLLYAAKDSLINHAVVLRDYLNDVNAENPLRNSRS</sequence>